<protein>
    <submittedName>
        <fullName evidence="2">Uncharacterized protein</fullName>
    </submittedName>
</protein>
<evidence type="ECO:0000256" key="1">
    <source>
        <dbReference type="SAM" id="Phobius"/>
    </source>
</evidence>
<organism evidence="2 3">
    <name type="scientific">Ranitomeya imitator</name>
    <name type="common">mimic poison frog</name>
    <dbReference type="NCBI Taxonomy" id="111125"/>
    <lineage>
        <taxon>Eukaryota</taxon>
        <taxon>Metazoa</taxon>
        <taxon>Chordata</taxon>
        <taxon>Craniata</taxon>
        <taxon>Vertebrata</taxon>
        <taxon>Euteleostomi</taxon>
        <taxon>Amphibia</taxon>
        <taxon>Batrachia</taxon>
        <taxon>Anura</taxon>
        <taxon>Neobatrachia</taxon>
        <taxon>Hyloidea</taxon>
        <taxon>Dendrobatidae</taxon>
        <taxon>Dendrobatinae</taxon>
        <taxon>Ranitomeya</taxon>
    </lineage>
</organism>
<gene>
    <name evidence="2" type="ORF">RIMI_LOCUS6094574</name>
</gene>
<keyword evidence="1" id="KW-1133">Transmembrane helix</keyword>
<proteinExistence type="predicted"/>
<name>A0ABN9L9Y3_9NEOB</name>
<dbReference type="Proteomes" id="UP001176940">
    <property type="component" value="Unassembled WGS sequence"/>
</dbReference>
<keyword evidence="1" id="KW-0812">Transmembrane</keyword>
<reference evidence="2" key="1">
    <citation type="submission" date="2023-07" db="EMBL/GenBank/DDBJ databases">
        <authorList>
            <person name="Stuckert A."/>
        </authorList>
    </citation>
    <scope>NUCLEOTIDE SEQUENCE</scope>
</reference>
<dbReference type="Gene3D" id="3.30.420.10">
    <property type="entry name" value="Ribonuclease H-like superfamily/Ribonuclease H"/>
    <property type="match status" value="1"/>
</dbReference>
<accession>A0ABN9L9Y3</accession>
<keyword evidence="3" id="KW-1185">Reference proteome</keyword>
<evidence type="ECO:0000313" key="3">
    <source>
        <dbReference type="Proteomes" id="UP001176940"/>
    </source>
</evidence>
<sequence>MPDLMWLKCVSSSCKMKALKLWMARQSPDLNLIEHIWDIMSRCIHQRHVAPQTVQELADPLVQVAMLICAGFLIAWIPYAIVCRSGRLLGNRILFQLNFQWYQLCWQKSAAMYNPIIYQVIDYKFPCCRNRETLQKIQFQVQYFFK</sequence>
<feature type="transmembrane region" description="Helical" evidence="1">
    <location>
        <begin position="61"/>
        <end position="82"/>
    </location>
</feature>
<comment type="caution">
    <text evidence="2">The sequence shown here is derived from an EMBL/GenBank/DDBJ whole genome shotgun (WGS) entry which is preliminary data.</text>
</comment>
<keyword evidence="1" id="KW-0472">Membrane</keyword>
<dbReference type="InterPro" id="IPR036397">
    <property type="entry name" value="RNaseH_sf"/>
</dbReference>
<evidence type="ECO:0000313" key="2">
    <source>
        <dbReference type="EMBL" id="CAJ0934822.1"/>
    </source>
</evidence>
<dbReference type="EMBL" id="CAUEEQ010010822">
    <property type="protein sequence ID" value="CAJ0934822.1"/>
    <property type="molecule type" value="Genomic_DNA"/>
</dbReference>